<feature type="compositionally biased region" description="Low complexity" evidence="1">
    <location>
        <begin position="7"/>
        <end position="60"/>
    </location>
</feature>
<feature type="compositionally biased region" description="Basic and acidic residues" evidence="1">
    <location>
        <begin position="335"/>
        <end position="347"/>
    </location>
</feature>
<evidence type="ECO:0000259" key="3">
    <source>
        <dbReference type="PROSITE" id="PS50053"/>
    </source>
</evidence>
<accession>A0ABR1YVY9</accession>
<feature type="compositionally biased region" description="Low complexity" evidence="1">
    <location>
        <begin position="316"/>
        <end position="332"/>
    </location>
</feature>
<evidence type="ECO:0000313" key="5">
    <source>
        <dbReference type="Proteomes" id="UP001492380"/>
    </source>
</evidence>
<feature type="region of interest" description="Disordered" evidence="1">
    <location>
        <begin position="229"/>
        <end position="371"/>
    </location>
</feature>
<dbReference type="InterPro" id="IPR039483">
    <property type="entry name" value="Meu6_PH_dom"/>
</dbReference>
<dbReference type="Pfam" id="PF15406">
    <property type="entry name" value="PH_6"/>
    <property type="match status" value="1"/>
</dbReference>
<keyword evidence="5" id="KW-1185">Reference proteome</keyword>
<dbReference type="PROSITE" id="PS50053">
    <property type="entry name" value="UBIQUITIN_2"/>
    <property type="match status" value="1"/>
</dbReference>
<feature type="region of interest" description="Disordered" evidence="1">
    <location>
        <begin position="796"/>
        <end position="821"/>
    </location>
</feature>
<organism evidence="4 5">
    <name type="scientific">Phyllosticta capitalensis</name>
    <dbReference type="NCBI Taxonomy" id="121624"/>
    <lineage>
        <taxon>Eukaryota</taxon>
        <taxon>Fungi</taxon>
        <taxon>Dikarya</taxon>
        <taxon>Ascomycota</taxon>
        <taxon>Pezizomycotina</taxon>
        <taxon>Dothideomycetes</taxon>
        <taxon>Dothideomycetes incertae sedis</taxon>
        <taxon>Botryosphaeriales</taxon>
        <taxon>Phyllostictaceae</taxon>
        <taxon>Phyllosticta</taxon>
    </lineage>
</organism>
<dbReference type="InterPro" id="IPR038169">
    <property type="entry name" value="DC-UbP/UBTD2_N_sf"/>
</dbReference>
<comment type="caution">
    <text evidence="4">The sequence shown here is derived from an EMBL/GenBank/DDBJ whole genome shotgun (WGS) entry which is preliminary data.</text>
</comment>
<evidence type="ECO:0000259" key="2">
    <source>
        <dbReference type="PROSITE" id="PS50003"/>
    </source>
</evidence>
<reference evidence="4 5" key="1">
    <citation type="submission" date="2024-04" db="EMBL/GenBank/DDBJ databases">
        <title>Phyllosticta paracitricarpa is synonymous to the EU quarantine fungus P. citricarpa based on phylogenomic analyses.</title>
        <authorList>
            <consortium name="Lawrence Berkeley National Laboratory"/>
            <person name="Van Ingen-Buijs V.A."/>
            <person name="Van Westerhoven A.C."/>
            <person name="Haridas S."/>
            <person name="Skiadas P."/>
            <person name="Martin F."/>
            <person name="Groenewald J.Z."/>
            <person name="Crous P.W."/>
            <person name="Seidl M.F."/>
        </authorList>
    </citation>
    <scope>NUCLEOTIDE SEQUENCE [LARGE SCALE GENOMIC DNA]</scope>
    <source>
        <strain evidence="4 5">CBS 123374</strain>
    </source>
</reference>
<dbReference type="InterPro" id="IPR029071">
    <property type="entry name" value="Ubiquitin-like_domsf"/>
</dbReference>
<sequence>MSDTKPVDTPAAEPVAAAPVADTPATATESAPAEAPATEAPASTETPAAEPAAATEETTALPIEEKKGEDEVKITAEPIYSGSLGYKAPGLLKSLTYSKKFFWFGEEPISKDSLSAYLRGEKAEVGHATAAWASKTGKGLLLFSKNAEQKASPAGVLKLADASDVTKEGNVAFFFKFHGHKHQFEASSQAERDGWIVSIEKGIEEAKAASEEVTGSEEYKATIEALAKPAAATTGKADESVPKKSSEVKPAEGAERPSSTSSSDENAEGKKNTKKNKSRSVSRKRASVFGLLGKKEDKKEVKKEEEPKEEAKAEGEAAPTTEGAAAEPVAEAAADESKPAEEVKPAEGEAAAAEPEVKPTPTPKANKRTSIFGNFFEKVRSPAAEKKEAEVAPVVPPKDNEVVAAPAEEGAATTDAAEPTAAATEPAAEAAETKPATTPTPAKEKTGFFSKFGNKKKEAESPAAETPAAVEAKPEEAATTPAVEGEAAPAPKAAPEPMSKEKRRTSFFGNFGAKSGEADGEKKKGLGGLFRNPSKAVKSNKDKEAAPAKVEEEPETKVDEAKPEETKAEDKVEEPKAEENTTEETKPTIGDVVPEAVQANENQATPTVQATATAPQPHSTQSFLSATESLATTPRASHSRPPAAAASRRSADNANKASHGSSTAPTSSSRGRGRSKKDSRPNKPLAALDRKRRCKKSVLEGSVSASPGTPLTRARLETERNAFWETRVTGRPEMWGAVRLVVEMVQQGDVKGAQGVLDAAGGTCPTGQLWKGVYDELGNEYKVPEWVVVEPVGMVEDSTDDDEEGEVESEDMTGAEEKGKGKMGDMVKIKARLSDRGTDVVVKASLEESVRTVITRVVQAAELAASSRVRMAYMGKMLRENESLAAQGFSEGHVVSAFVF</sequence>
<feature type="compositionally biased region" description="Basic and acidic residues" evidence="1">
    <location>
        <begin position="236"/>
        <end position="255"/>
    </location>
</feature>
<dbReference type="PANTHER" id="PTHR42073:SF1">
    <property type="entry name" value="MEIOTIC EXPRESSION UP-REGULATED PROTEIN 6"/>
    <property type="match status" value="1"/>
</dbReference>
<dbReference type="Gene3D" id="2.30.29.30">
    <property type="entry name" value="Pleckstrin-homology domain (PH domain)/Phosphotyrosine-binding domain (PTB)"/>
    <property type="match status" value="1"/>
</dbReference>
<feature type="compositionally biased region" description="Low complexity" evidence="1">
    <location>
        <begin position="461"/>
        <end position="497"/>
    </location>
</feature>
<feature type="compositionally biased region" description="Low complexity" evidence="1">
    <location>
        <begin position="657"/>
        <end position="670"/>
    </location>
</feature>
<dbReference type="PANTHER" id="PTHR42073">
    <property type="entry name" value="MEIOTIC EXPRESSION UP-REGULATED PROTEIN 6"/>
    <property type="match status" value="1"/>
</dbReference>
<proteinExistence type="predicted"/>
<feature type="compositionally biased region" description="Basic residues" evidence="1">
    <location>
        <begin position="272"/>
        <end position="286"/>
    </location>
</feature>
<dbReference type="Gene3D" id="1.20.225.20">
    <property type="entry name" value="Ub domain-containing protein, DC-UbP/UBTD2, N-terminal domain"/>
    <property type="match status" value="1"/>
</dbReference>
<feature type="compositionally biased region" description="Polar residues" evidence="1">
    <location>
        <begin position="618"/>
        <end position="632"/>
    </location>
</feature>
<dbReference type="InterPro" id="IPR011993">
    <property type="entry name" value="PH-like_dom_sf"/>
</dbReference>
<evidence type="ECO:0000313" key="4">
    <source>
        <dbReference type="EMBL" id="KAK8240349.1"/>
    </source>
</evidence>
<feature type="compositionally biased region" description="Low complexity" evidence="1">
    <location>
        <begin position="634"/>
        <end position="648"/>
    </location>
</feature>
<dbReference type="InterPro" id="IPR032752">
    <property type="entry name" value="DC-UbP/UBTD2_N"/>
</dbReference>
<name>A0ABR1YVY9_9PEZI</name>
<dbReference type="EMBL" id="JBBWRZ010000003">
    <property type="protein sequence ID" value="KAK8240349.1"/>
    <property type="molecule type" value="Genomic_DNA"/>
</dbReference>
<evidence type="ECO:0000256" key="1">
    <source>
        <dbReference type="SAM" id="MobiDB-lite"/>
    </source>
</evidence>
<feature type="domain" description="Ubiquitin-like" evidence="3">
    <location>
        <begin position="827"/>
        <end position="900"/>
    </location>
</feature>
<protein>
    <submittedName>
        <fullName evidence="4">Pleckstrin homology domain-containing protein</fullName>
    </submittedName>
</protein>
<dbReference type="InterPro" id="IPR000626">
    <property type="entry name" value="Ubiquitin-like_dom"/>
</dbReference>
<feature type="compositionally biased region" description="Acidic residues" evidence="1">
    <location>
        <begin position="797"/>
        <end position="814"/>
    </location>
</feature>
<dbReference type="SUPFAM" id="SSF50729">
    <property type="entry name" value="PH domain-like"/>
    <property type="match status" value="1"/>
</dbReference>
<dbReference type="Pfam" id="PF16455">
    <property type="entry name" value="UBD"/>
    <property type="match status" value="1"/>
</dbReference>
<dbReference type="InterPro" id="IPR039712">
    <property type="entry name" value="Meu6"/>
</dbReference>
<dbReference type="Proteomes" id="UP001492380">
    <property type="component" value="Unassembled WGS sequence"/>
</dbReference>
<dbReference type="SUPFAM" id="SSF54236">
    <property type="entry name" value="Ubiquitin-like"/>
    <property type="match status" value="1"/>
</dbReference>
<feature type="compositionally biased region" description="Low complexity" evidence="1">
    <location>
        <begin position="405"/>
        <end position="441"/>
    </location>
</feature>
<dbReference type="InterPro" id="IPR001849">
    <property type="entry name" value="PH_domain"/>
</dbReference>
<feature type="domain" description="PH" evidence="2">
    <location>
        <begin position="77"/>
        <end position="204"/>
    </location>
</feature>
<feature type="compositionally biased region" description="Low complexity" evidence="1">
    <location>
        <begin position="603"/>
        <end position="617"/>
    </location>
</feature>
<feature type="region of interest" description="Disordered" evidence="1">
    <location>
        <begin position="1"/>
        <end position="69"/>
    </location>
</feature>
<dbReference type="PROSITE" id="PS50003">
    <property type="entry name" value="PH_DOMAIN"/>
    <property type="match status" value="1"/>
</dbReference>
<feature type="region of interest" description="Disordered" evidence="1">
    <location>
        <begin position="405"/>
        <end position="711"/>
    </location>
</feature>
<gene>
    <name evidence="4" type="ORF">HDK90DRAFT_508840</name>
</gene>
<feature type="compositionally biased region" description="Basic and acidic residues" evidence="1">
    <location>
        <begin position="293"/>
        <end position="315"/>
    </location>
</feature>
<feature type="compositionally biased region" description="Basic and acidic residues" evidence="1">
    <location>
        <begin position="539"/>
        <end position="586"/>
    </location>
</feature>